<dbReference type="PANTHER" id="PTHR11328">
    <property type="entry name" value="MAJOR FACILITATOR SUPERFAMILY DOMAIN-CONTAINING PROTEIN"/>
    <property type="match status" value="1"/>
</dbReference>
<feature type="transmembrane region" description="Helical" evidence="6">
    <location>
        <begin position="317"/>
        <end position="336"/>
    </location>
</feature>
<feature type="transmembrane region" description="Helical" evidence="6">
    <location>
        <begin position="252"/>
        <end position="274"/>
    </location>
</feature>
<dbReference type="SUPFAM" id="SSF103473">
    <property type="entry name" value="MFS general substrate transporter"/>
    <property type="match status" value="1"/>
</dbReference>
<keyword evidence="3 6" id="KW-0812">Transmembrane</keyword>
<dbReference type="AlphaFoldDB" id="A0A855Y2N5"/>
<dbReference type="Pfam" id="PF13347">
    <property type="entry name" value="MFS_2"/>
    <property type="match status" value="1"/>
</dbReference>
<evidence type="ECO:0000313" key="9">
    <source>
        <dbReference type="Proteomes" id="UP000247078"/>
    </source>
</evidence>
<dbReference type="NCBIfam" id="TIGR00792">
    <property type="entry name" value="gph"/>
    <property type="match status" value="1"/>
</dbReference>
<dbReference type="InterPro" id="IPR039672">
    <property type="entry name" value="MFS_2"/>
</dbReference>
<reference evidence="8 9" key="1">
    <citation type="submission" date="2018-05" db="EMBL/GenBank/DDBJ databases">
        <title>Freshwater and sediment microbial communities from various areas in North America, analyzing microbe dynamics in response to fracking.</title>
        <authorList>
            <person name="Lamendella R."/>
        </authorList>
    </citation>
    <scope>NUCLEOTIDE SEQUENCE [LARGE SCALE GENOMIC DNA]</scope>
    <source>
        <strain evidence="8 9">DB-3</strain>
    </source>
</reference>
<evidence type="ECO:0000256" key="5">
    <source>
        <dbReference type="ARBA" id="ARBA00023136"/>
    </source>
</evidence>
<evidence type="ECO:0000256" key="4">
    <source>
        <dbReference type="ARBA" id="ARBA00022989"/>
    </source>
</evidence>
<gene>
    <name evidence="8" type="ORF">DET56_11525</name>
</gene>
<feature type="transmembrane region" description="Helical" evidence="6">
    <location>
        <begin position="58"/>
        <end position="77"/>
    </location>
</feature>
<dbReference type="GO" id="GO:0006814">
    <property type="term" value="P:sodium ion transport"/>
    <property type="evidence" value="ECO:0007669"/>
    <property type="project" value="InterPro"/>
</dbReference>
<feature type="transmembrane region" description="Helical" evidence="6">
    <location>
        <begin position="197"/>
        <end position="217"/>
    </location>
</feature>
<feature type="transmembrane region" description="Helical" evidence="6">
    <location>
        <begin position="125"/>
        <end position="150"/>
    </location>
</feature>
<evidence type="ECO:0000259" key="7">
    <source>
        <dbReference type="PROSITE" id="PS50850"/>
    </source>
</evidence>
<feature type="transmembrane region" description="Helical" evidence="6">
    <location>
        <begin position="98"/>
        <end position="119"/>
    </location>
</feature>
<feature type="transmembrane region" description="Helical" evidence="6">
    <location>
        <begin position="171"/>
        <end position="191"/>
    </location>
</feature>
<name>A0A855Y2N5_9BACL</name>
<keyword evidence="4 6" id="KW-1133">Transmembrane helix</keyword>
<comment type="caution">
    <text evidence="8">The sequence shown here is derived from an EMBL/GenBank/DDBJ whole genome shotgun (WGS) entry which is preliminary data.</text>
</comment>
<dbReference type="Proteomes" id="UP000247078">
    <property type="component" value="Unassembled WGS sequence"/>
</dbReference>
<accession>A0A855Y2N5</accession>
<dbReference type="PROSITE" id="PS50850">
    <property type="entry name" value="MFS"/>
    <property type="match status" value="1"/>
</dbReference>
<evidence type="ECO:0000256" key="1">
    <source>
        <dbReference type="ARBA" id="ARBA00004651"/>
    </source>
</evidence>
<feature type="transmembrane region" description="Helical" evidence="6">
    <location>
        <begin position="342"/>
        <end position="366"/>
    </location>
</feature>
<dbReference type="Gene3D" id="1.20.1250.20">
    <property type="entry name" value="MFS general substrate transporter like domains"/>
    <property type="match status" value="2"/>
</dbReference>
<dbReference type="GO" id="GO:0008643">
    <property type="term" value="P:carbohydrate transport"/>
    <property type="evidence" value="ECO:0007669"/>
    <property type="project" value="InterPro"/>
</dbReference>
<dbReference type="InterPro" id="IPR020846">
    <property type="entry name" value="MFS_dom"/>
</dbReference>
<dbReference type="InterPro" id="IPR036259">
    <property type="entry name" value="MFS_trans_sf"/>
</dbReference>
<feature type="transmembrane region" description="Helical" evidence="6">
    <location>
        <begin position="36"/>
        <end position="52"/>
    </location>
</feature>
<keyword evidence="2" id="KW-0813">Transport</keyword>
<feature type="transmembrane region" description="Helical" evidence="6">
    <location>
        <begin position="280"/>
        <end position="305"/>
    </location>
</feature>
<keyword evidence="5 6" id="KW-0472">Membrane</keyword>
<dbReference type="PANTHER" id="PTHR11328:SF24">
    <property type="entry name" value="MAJOR FACILITATOR SUPERFAMILY (MFS) PROFILE DOMAIN-CONTAINING PROTEIN"/>
    <property type="match status" value="1"/>
</dbReference>
<sequence>MGVAVNEQHIKVDNTPTQPPREIPTKRLIGDSMGQFGLNISSGLLGLITYYYTDVVGVSAAVVGTVMLLTKVLDAFADIGMGVLVDRTKSKYGQARPWLLWMTIPMFISLFLMFSVPDISSTGKIIYAIITNLVFYILVFTPTSIPYTSLMALTTRNSYERSLMGIIRSSSGYLAGMVVAVAFVPVVTAMGNSRSDWTLLVAIFAGVAAIGIFIAFLSNKEKYNNVQLDELGMFQDKTPIREGLKLLFANKYWVYMFFVMALANILFALGVAAGSYYAKYIWGNVSLIGIMGAIGLIPVIIGFALSGPFIKRYGKRATALGGIIVGLLGAVVRLVAPESITLGLICSIFQTLGTIPLMAVGGALVTDTIEYGEWKFNKRLVGLTNSVIGFGSKVGTAIGTAMIGWFLALGGYVEQATIQGEGAKQAIIALNIYVPIVVFILLAVFLYKNKLDKEYPTIVRELEDRRKA</sequence>
<feature type="domain" description="Major facilitator superfamily (MFS) profile" evidence="7">
    <location>
        <begin position="199"/>
        <end position="468"/>
    </location>
</feature>
<evidence type="ECO:0000256" key="3">
    <source>
        <dbReference type="ARBA" id="ARBA00022692"/>
    </source>
</evidence>
<evidence type="ECO:0000256" key="2">
    <source>
        <dbReference type="ARBA" id="ARBA00022448"/>
    </source>
</evidence>
<proteinExistence type="predicted"/>
<comment type="subcellular location">
    <subcellularLocation>
        <location evidence="1">Cell membrane</location>
        <topology evidence="1">Multi-pass membrane protein</topology>
    </subcellularLocation>
</comment>
<evidence type="ECO:0000256" key="6">
    <source>
        <dbReference type="SAM" id="Phobius"/>
    </source>
</evidence>
<protein>
    <submittedName>
        <fullName evidence="8">GPH family glycoside/pentoside/hexuronide:cation symporter</fullName>
    </submittedName>
</protein>
<dbReference type="GO" id="GO:0015293">
    <property type="term" value="F:symporter activity"/>
    <property type="evidence" value="ECO:0007669"/>
    <property type="project" value="InterPro"/>
</dbReference>
<evidence type="ECO:0000313" key="8">
    <source>
        <dbReference type="EMBL" id="PWW34313.1"/>
    </source>
</evidence>
<dbReference type="InterPro" id="IPR001927">
    <property type="entry name" value="Na/Gal_symport"/>
</dbReference>
<organism evidence="8 9">
    <name type="scientific">Paenibacillus pabuli</name>
    <dbReference type="NCBI Taxonomy" id="1472"/>
    <lineage>
        <taxon>Bacteria</taxon>
        <taxon>Bacillati</taxon>
        <taxon>Bacillota</taxon>
        <taxon>Bacilli</taxon>
        <taxon>Bacillales</taxon>
        <taxon>Paenibacillaceae</taxon>
        <taxon>Paenibacillus</taxon>
    </lineage>
</organism>
<dbReference type="RefSeq" id="WP_110001813.1">
    <property type="nucleotide sequence ID" value="NZ_QGTZ01000015.1"/>
</dbReference>
<feature type="transmembrane region" description="Helical" evidence="6">
    <location>
        <begin position="427"/>
        <end position="447"/>
    </location>
</feature>
<dbReference type="EMBL" id="QGTZ01000015">
    <property type="protein sequence ID" value="PWW34313.1"/>
    <property type="molecule type" value="Genomic_DNA"/>
</dbReference>
<dbReference type="GO" id="GO:0005886">
    <property type="term" value="C:plasma membrane"/>
    <property type="evidence" value="ECO:0007669"/>
    <property type="project" value="UniProtKB-SubCell"/>
</dbReference>
<feature type="transmembrane region" description="Helical" evidence="6">
    <location>
        <begin position="387"/>
        <end position="407"/>
    </location>
</feature>